<dbReference type="EMBL" id="JACGBB010000002">
    <property type="protein sequence ID" value="MBZ7986728.1"/>
    <property type="molecule type" value="Genomic_DNA"/>
</dbReference>
<reference evidence="2 3" key="1">
    <citation type="submission" date="2020-07" db="EMBL/GenBank/DDBJ databases">
        <title>Transfer of Campylobacter canadensis to the novel genus Avispirillum gen. nov., that also includes two novel species recovered from migratory waterfowl: Avispirillum anseris sp. nov. and Avispirillum brantae sp. nov.</title>
        <authorList>
            <person name="Miller W.G."/>
            <person name="Chapman M.H."/>
            <person name="Yee E."/>
            <person name="Inglis G.D."/>
        </authorList>
    </citation>
    <scope>NUCLEOTIDE SEQUENCE [LARGE SCALE GENOMIC DNA]</scope>
    <source>
        <strain evidence="2 3">L283</strain>
    </source>
</reference>
<name>A0ABS7WQD9_9BACT</name>
<evidence type="ECO:0000313" key="2">
    <source>
        <dbReference type="EMBL" id="MBZ7986728.1"/>
    </source>
</evidence>
<keyword evidence="1" id="KW-0732">Signal</keyword>
<feature type="signal peptide" evidence="1">
    <location>
        <begin position="1"/>
        <end position="17"/>
    </location>
</feature>
<keyword evidence="3" id="KW-1185">Reference proteome</keyword>
<organism evidence="2 3">
    <name type="scientific">Campylobacter canadensis</name>
    <dbReference type="NCBI Taxonomy" id="449520"/>
    <lineage>
        <taxon>Bacteria</taxon>
        <taxon>Pseudomonadati</taxon>
        <taxon>Campylobacterota</taxon>
        <taxon>Epsilonproteobacteria</taxon>
        <taxon>Campylobacterales</taxon>
        <taxon>Campylobacteraceae</taxon>
        <taxon>Campylobacter</taxon>
    </lineage>
</organism>
<gene>
    <name evidence="2" type="ORF">AVCANL283_01180</name>
</gene>
<evidence type="ECO:0000313" key="3">
    <source>
        <dbReference type="Proteomes" id="UP000786183"/>
    </source>
</evidence>
<feature type="chain" id="PRO_5046112013" evidence="1">
    <location>
        <begin position="18"/>
        <end position="1134"/>
    </location>
</feature>
<evidence type="ECO:0000256" key="1">
    <source>
        <dbReference type="SAM" id="SignalP"/>
    </source>
</evidence>
<dbReference type="Proteomes" id="UP000786183">
    <property type="component" value="Unassembled WGS sequence"/>
</dbReference>
<sequence>MKKKILLLTAFSSFLFASGTISFGEIAGLKELYGIFEQYNCNKSGYEQNGKYCFRAIYKAGSGKGPDGLFMTCSANEKNNGCSNLLEITNNIIKINGTPQQQAGARYGGSSGIVGYTQQYEHNSLRMLKSSEDIYFSMSLLRDRSQIHGSYVNLNQQSLAAAELGRWNQLWTLYDYFGLQPYYYNYKIKSYENDGHDGFAWEAHRFKLTDDWKKYVKVEAYIEDYPGSNNYITNPKFVSGVDYKFMSIETKEPINNYLPYERKYAPEVVATKNYLGNYVWDYLTTVQRATANFAVQTIPYCKQRVLYKIEVKRIQIPGQWMDYTIFDTYPNSDKCKVLGDWNLKRGQNNFKESEKNEYTWWGFFDGVHTCTGDTRWGYWNLFKDEPHPRSELFYFYVIQDAWEGDKKFEKDCLPTPIANITSAFVNSKGGGSNNTTFSYKNPTDATDIYTYLDGEDAYIKIDFNNEENVFKPSTNPFTSDNTRYISLDIAESRKNSENQGVWKYYVQKDCTDFNNKNCKYVQLAYQYDLNDINVFNSGSNGILYKDMCKFANQKVKEQIGNSANICNPDDPARQNEIFFKYNNAILEFDKISTNANDKNRREFKLRFYPSINSIASTGLEIKHSPITVRPRYFEAKQESCAIGQSCTKPIQANITNGTIYDNKIYADKYLLKVDYPGTTYYFNLAKNYNIVNDSNPIVLKSSNDNNDSFMPIIPFDSANIASIVLKDAHIKKYLQDYFKNPSYDYTKHCSDSDEVLTMDKANIRDSVTGKIACQTPMQNFIPVTPKGVESAISYKDSIDKDARVNVVLNNIDPDNKNFTFAYRIYPQLQAQASNFNKQNIAKYYTDDINIEITPSFSSGVSLDKFVLEQDTNALNRAYANEIKLENGVFKIKVSKEELNKYFKTKLDELNDNTKTTFTFLNEASNMSYDNVSRYEAIVKKDKRINSLIIANENANEIPFTFYYTKKAPIFTLNNVKIKVLKNAQLANDIEQTQSVGVKFVSASPFFKDVKVSKGSDNASIDETHLDIKPMLNYLDSDKQYKEFIYQAKTSKEEAWSADCANANKVCYRKLPSSKLPGYEAKFLSDYGLDITSGTNVLKIKNTKQKNSAYIKDTIHCFGGEFNCDTSFTIEFKND</sequence>
<protein>
    <submittedName>
        <fullName evidence="2">Uncharacterized protein</fullName>
    </submittedName>
</protein>
<accession>A0ABS7WQD9</accession>
<proteinExistence type="predicted"/>
<dbReference type="RefSeq" id="WP_224325117.1">
    <property type="nucleotide sequence ID" value="NZ_JACGBB010000002.1"/>
</dbReference>
<comment type="caution">
    <text evidence="2">The sequence shown here is derived from an EMBL/GenBank/DDBJ whole genome shotgun (WGS) entry which is preliminary data.</text>
</comment>